<sequence>MEFFSIASAWEVINFSLFAFTCLCDVTTILINPPSYAHAQRVDSSAESQVSRLPRLCSTLCSGIAFLRFSIASAITIINSDESAARSVWIITSLALAIRLGAKFGEWRLKHHNSLWESNYTWAHVSLDIISGICVWIWGIPMYVEVTPTMWFVDTMVSPLMERIVRCRAGSSEDKILWMTCYISAASFSFCAFCVAAYGLVNATTTLRYLENGTRAQEQAWALAALLLYINARRIATEGFHEATFRAKKARTHDEAREELLGARAWDEKTVGRLREIKSSDEKIVVSFEEEEDLDAVVSAVLGTQVGATGGTVLTPTDGRIQVEPLNGRRELEASNFFMHSRM</sequence>
<feature type="transmembrane region" description="Helical" evidence="1">
    <location>
        <begin position="53"/>
        <end position="78"/>
    </location>
</feature>
<dbReference type="GeneID" id="19898416"/>
<evidence type="ECO:0000313" key="3">
    <source>
        <dbReference type="Proteomes" id="UP000016924"/>
    </source>
</evidence>
<keyword evidence="1" id="KW-0812">Transmembrane</keyword>
<accession>R7YIY5</accession>
<name>R7YIY5_CONA1</name>
<evidence type="ECO:0000256" key="1">
    <source>
        <dbReference type="SAM" id="Phobius"/>
    </source>
</evidence>
<dbReference type="EMBL" id="JH767557">
    <property type="protein sequence ID" value="EON61887.1"/>
    <property type="molecule type" value="Genomic_DNA"/>
</dbReference>
<keyword evidence="1" id="KW-1133">Transmembrane helix</keyword>
<keyword evidence="3" id="KW-1185">Reference proteome</keyword>
<protein>
    <submittedName>
        <fullName evidence="2">Uncharacterized protein</fullName>
    </submittedName>
</protein>
<reference evidence="3" key="1">
    <citation type="submission" date="2012-06" db="EMBL/GenBank/DDBJ databases">
        <title>The genome sequence of Coniosporium apollinis CBS 100218.</title>
        <authorList>
            <consortium name="The Broad Institute Genome Sequencing Platform"/>
            <person name="Cuomo C."/>
            <person name="Gorbushina A."/>
            <person name="Noack S."/>
            <person name="Walker B."/>
            <person name="Young S.K."/>
            <person name="Zeng Q."/>
            <person name="Gargeya S."/>
            <person name="Fitzgerald M."/>
            <person name="Haas B."/>
            <person name="Abouelleil A."/>
            <person name="Alvarado L."/>
            <person name="Arachchi H.M."/>
            <person name="Berlin A.M."/>
            <person name="Chapman S.B."/>
            <person name="Goldberg J."/>
            <person name="Griggs A."/>
            <person name="Gujja S."/>
            <person name="Hansen M."/>
            <person name="Howarth C."/>
            <person name="Imamovic A."/>
            <person name="Larimer J."/>
            <person name="McCowan C."/>
            <person name="Montmayeur A."/>
            <person name="Murphy C."/>
            <person name="Neiman D."/>
            <person name="Pearson M."/>
            <person name="Priest M."/>
            <person name="Roberts A."/>
            <person name="Saif S."/>
            <person name="Shea T."/>
            <person name="Sisk P."/>
            <person name="Sykes S."/>
            <person name="Wortman J."/>
            <person name="Nusbaum C."/>
            <person name="Birren B."/>
        </authorList>
    </citation>
    <scope>NUCLEOTIDE SEQUENCE [LARGE SCALE GENOMIC DNA]</scope>
    <source>
        <strain evidence="3">CBS 100218</strain>
    </source>
</reference>
<feature type="transmembrane region" description="Helical" evidence="1">
    <location>
        <begin position="84"/>
        <end position="102"/>
    </location>
</feature>
<dbReference type="OrthoDB" id="10562010at2759"/>
<evidence type="ECO:0000313" key="2">
    <source>
        <dbReference type="EMBL" id="EON61887.1"/>
    </source>
</evidence>
<organism evidence="2 3">
    <name type="scientific">Coniosporium apollinis (strain CBS 100218)</name>
    <name type="common">Rock-inhabiting black yeast</name>
    <dbReference type="NCBI Taxonomy" id="1168221"/>
    <lineage>
        <taxon>Eukaryota</taxon>
        <taxon>Fungi</taxon>
        <taxon>Dikarya</taxon>
        <taxon>Ascomycota</taxon>
        <taxon>Pezizomycotina</taxon>
        <taxon>Dothideomycetes</taxon>
        <taxon>Dothideomycetes incertae sedis</taxon>
        <taxon>Coniosporium</taxon>
    </lineage>
</organism>
<dbReference type="Proteomes" id="UP000016924">
    <property type="component" value="Unassembled WGS sequence"/>
</dbReference>
<gene>
    <name evidence="2" type="ORF">W97_01105</name>
</gene>
<feature type="transmembrane region" description="Helical" evidence="1">
    <location>
        <begin position="122"/>
        <end position="144"/>
    </location>
</feature>
<dbReference type="AlphaFoldDB" id="R7YIY5"/>
<proteinExistence type="predicted"/>
<dbReference type="RefSeq" id="XP_007777204.1">
    <property type="nucleotide sequence ID" value="XM_007779014.1"/>
</dbReference>
<feature type="transmembrane region" description="Helical" evidence="1">
    <location>
        <begin position="176"/>
        <end position="201"/>
    </location>
</feature>
<dbReference type="HOGENOM" id="CLU_808955_0_0_1"/>
<keyword evidence="1" id="KW-0472">Membrane</keyword>
<feature type="transmembrane region" description="Helical" evidence="1">
    <location>
        <begin position="12"/>
        <end position="32"/>
    </location>
</feature>